<dbReference type="Proteomes" id="UP000502287">
    <property type="component" value="Chromosome"/>
</dbReference>
<accession>A0AAE7C2H1</accession>
<keyword evidence="1" id="KW-1133">Transmembrane helix</keyword>
<dbReference type="Proteomes" id="UP000276901">
    <property type="component" value="Unassembled WGS sequence"/>
</dbReference>
<dbReference type="EMBL" id="RKQT01000005">
    <property type="protein sequence ID" value="RPE91144.1"/>
    <property type="molecule type" value="Genomic_DNA"/>
</dbReference>
<reference evidence="3 4" key="2">
    <citation type="submission" date="2018-11" db="EMBL/GenBank/DDBJ databases">
        <title>Genomic Encyclopedia of Type Strains, Phase IV (KMG-IV): sequencing the most valuable type-strain genomes for metagenomic binning, comparative biology and taxonomic classification.</title>
        <authorList>
            <person name="Goeker M."/>
        </authorList>
    </citation>
    <scope>NUCLEOTIDE SEQUENCE [LARGE SCALE GENOMIC DNA]</scope>
    <source>
        <strain evidence="3 4">DSM 25797</strain>
    </source>
</reference>
<sequence length="64" mass="6763">MKILLVWIGTIILFFLSAPLFLTLDCAGSSGPGGLGCLATGGFKALLFALAIGIWGTVYFLRQK</sequence>
<protein>
    <submittedName>
        <fullName evidence="2">Uncharacterized protein</fullName>
    </submittedName>
</protein>
<keyword evidence="1" id="KW-0812">Transmembrane</keyword>
<name>A0AAE7C2H1_9PAST</name>
<evidence type="ECO:0000313" key="3">
    <source>
        <dbReference type="EMBL" id="RPE91144.1"/>
    </source>
</evidence>
<gene>
    <name evidence="2" type="ORF">A4G17_03990</name>
    <name evidence="3" type="ORF">EDC49_1858</name>
</gene>
<dbReference type="RefSeq" id="WP_123957452.1">
    <property type="nucleotide sequence ID" value="NZ_CP015029.1"/>
</dbReference>
<dbReference type="EMBL" id="CP015029">
    <property type="protein sequence ID" value="QIM64653.1"/>
    <property type="molecule type" value="Genomic_DNA"/>
</dbReference>
<reference evidence="2 5" key="1">
    <citation type="submission" date="2016-03" db="EMBL/GenBank/DDBJ databases">
        <authorList>
            <person name="Hansen M.J."/>
            <person name="Bojesen A.M."/>
            <person name="Planet P."/>
        </authorList>
    </citation>
    <scope>NUCLEOTIDE SEQUENCE [LARGE SCALE GENOMIC DNA]</scope>
    <source>
        <strain evidence="2 5">HPA 21</strain>
    </source>
</reference>
<dbReference type="KEGG" id="fcl:A4G17_03990"/>
<evidence type="ECO:0000313" key="4">
    <source>
        <dbReference type="Proteomes" id="UP000276901"/>
    </source>
</evidence>
<keyword evidence="4" id="KW-1185">Reference proteome</keyword>
<evidence type="ECO:0000313" key="5">
    <source>
        <dbReference type="Proteomes" id="UP000502287"/>
    </source>
</evidence>
<evidence type="ECO:0000256" key="1">
    <source>
        <dbReference type="SAM" id="Phobius"/>
    </source>
</evidence>
<keyword evidence="1" id="KW-0472">Membrane</keyword>
<proteinExistence type="predicted"/>
<dbReference type="AlphaFoldDB" id="A0AAE7C2H1"/>
<feature type="transmembrane region" description="Helical" evidence="1">
    <location>
        <begin position="42"/>
        <end position="61"/>
    </location>
</feature>
<evidence type="ECO:0000313" key="2">
    <source>
        <dbReference type="EMBL" id="QIM64653.1"/>
    </source>
</evidence>
<organism evidence="2 5">
    <name type="scientific">Frederiksenia canicola</name>
    <dbReference type="NCBI Taxonomy" id="123824"/>
    <lineage>
        <taxon>Bacteria</taxon>
        <taxon>Pseudomonadati</taxon>
        <taxon>Pseudomonadota</taxon>
        <taxon>Gammaproteobacteria</taxon>
        <taxon>Pasteurellales</taxon>
        <taxon>Pasteurellaceae</taxon>
        <taxon>Frederiksenia</taxon>
    </lineage>
</organism>